<reference evidence="1" key="1">
    <citation type="journal article" date="2014" name="Int. J. Syst. Evol. Microbiol.">
        <title>Complete genome sequence of Corynebacterium casei LMG S-19264T (=DSM 44701T), isolated from a smear-ripened cheese.</title>
        <authorList>
            <consortium name="US DOE Joint Genome Institute (JGI-PGF)"/>
            <person name="Walter F."/>
            <person name="Albersmeier A."/>
            <person name="Kalinowski J."/>
            <person name="Ruckert C."/>
        </authorList>
    </citation>
    <scope>NUCLEOTIDE SEQUENCE</scope>
    <source>
        <strain evidence="1">CGMCC 4.7308</strain>
    </source>
</reference>
<dbReference type="EMBL" id="BMNA01000004">
    <property type="protein sequence ID" value="GGM04567.1"/>
    <property type="molecule type" value="Genomic_DNA"/>
</dbReference>
<evidence type="ECO:0000313" key="1">
    <source>
        <dbReference type="EMBL" id="GGM04567.1"/>
    </source>
</evidence>
<comment type="caution">
    <text evidence="1">The sequence shown here is derived from an EMBL/GenBank/DDBJ whole genome shotgun (WGS) entry which is preliminary data.</text>
</comment>
<accession>A0A917T069</accession>
<organism evidence="1 2">
    <name type="scientific">Nakamurella endophytica</name>
    <dbReference type="NCBI Taxonomy" id="1748367"/>
    <lineage>
        <taxon>Bacteria</taxon>
        <taxon>Bacillati</taxon>
        <taxon>Actinomycetota</taxon>
        <taxon>Actinomycetes</taxon>
        <taxon>Nakamurellales</taxon>
        <taxon>Nakamurellaceae</taxon>
        <taxon>Nakamurella</taxon>
    </lineage>
</organism>
<gene>
    <name evidence="1" type="ORF">GCM10011594_26000</name>
</gene>
<dbReference type="Proteomes" id="UP000655208">
    <property type="component" value="Unassembled WGS sequence"/>
</dbReference>
<reference evidence="1" key="2">
    <citation type="submission" date="2020-09" db="EMBL/GenBank/DDBJ databases">
        <authorList>
            <person name="Sun Q."/>
            <person name="Zhou Y."/>
        </authorList>
    </citation>
    <scope>NUCLEOTIDE SEQUENCE</scope>
    <source>
        <strain evidence="1">CGMCC 4.7308</strain>
    </source>
</reference>
<evidence type="ECO:0000313" key="2">
    <source>
        <dbReference type="Proteomes" id="UP000655208"/>
    </source>
</evidence>
<dbReference type="AlphaFoldDB" id="A0A917T069"/>
<name>A0A917T069_9ACTN</name>
<evidence type="ECO:0008006" key="3">
    <source>
        <dbReference type="Google" id="ProtNLM"/>
    </source>
</evidence>
<sequence length="208" mass="22241">MGVAAPAGSTAYDVHVETDPTPLVSWIGRLLRDAAGTARGRAGLAELAGCCVGVRQRQGRQSVTATFTSDGCAVVHGVRPAVTDVVEVDLDDELRVVVTDQGPSRVLQALLCPPLPDWRSAAEGFWSRVRTDPGMPATVQVRCRDESLVLGDGLPRYEILGEADDLAKFFTGRTQLLSALKNGRLSVRGTFPQLSVMVGASWKARWNG</sequence>
<protein>
    <recommendedName>
        <fullName evidence="3">SCP2 domain-containing protein</fullName>
    </recommendedName>
</protein>
<proteinExistence type="predicted"/>
<keyword evidence="2" id="KW-1185">Reference proteome</keyword>